<evidence type="ECO:0000256" key="5">
    <source>
        <dbReference type="ARBA" id="ARBA00022692"/>
    </source>
</evidence>
<feature type="transmembrane region" description="Helical" evidence="9">
    <location>
        <begin position="130"/>
        <end position="153"/>
    </location>
</feature>
<gene>
    <name evidence="10" type="ORF">FUA24_22415</name>
</gene>
<feature type="transmembrane region" description="Helical" evidence="9">
    <location>
        <begin position="174"/>
        <end position="194"/>
    </location>
</feature>
<dbReference type="Pfam" id="PF06379">
    <property type="entry name" value="RhaT"/>
    <property type="match status" value="1"/>
</dbReference>
<keyword evidence="3" id="KW-0997">Cell inner membrane</keyword>
<feature type="transmembrane region" description="Helical" evidence="9">
    <location>
        <begin position="60"/>
        <end position="81"/>
    </location>
</feature>
<evidence type="ECO:0000256" key="8">
    <source>
        <dbReference type="ARBA" id="ARBA00023136"/>
    </source>
</evidence>
<keyword evidence="6" id="KW-0769">Symport</keyword>
<sequence length="362" mass="38906">MITGVLLAFLSAILLGVYALPSKYTKGFAWENTWGGFFFFGMFVVPLIVTFSLVNDLWGIYAQIPSWVFFTMFGLSFCWGIGNMLWGYSIDSIGMALAFSLFLGVITSIDTVLPLILVPEGQESVIGTPIGNIMLAGIAVIVFGIALNGYAGILRDKSKGKQEGKKDTKVIRQGILFCVLGAICAAGFNLSYHTGNNLGGIGEVAEVQFGNEPWIARLAVLLPIFMGATISTMLFFSYRLTKNKTWTNFNKKGALIAIVLVIAMAVFHDAALVIYGLAAYHLGELGTSVGFAILETGAIMVATINGILTKEWTGASKKSKTILGLSLAVLIVGVLIIANGNYMKIQENEEIALIIKDSGIKP</sequence>
<evidence type="ECO:0000256" key="6">
    <source>
        <dbReference type="ARBA" id="ARBA00022847"/>
    </source>
</evidence>
<dbReference type="GO" id="GO:0016020">
    <property type="term" value="C:membrane"/>
    <property type="evidence" value="ECO:0007669"/>
    <property type="project" value="InterPro"/>
</dbReference>
<organism evidence="10 11">
    <name type="scientific">Seonamhaeicola marinus</name>
    <dbReference type="NCBI Taxonomy" id="1912246"/>
    <lineage>
        <taxon>Bacteria</taxon>
        <taxon>Pseudomonadati</taxon>
        <taxon>Bacteroidota</taxon>
        <taxon>Flavobacteriia</taxon>
        <taxon>Flavobacteriales</taxon>
        <taxon>Flavobacteriaceae</taxon>
    </lineage>
</organism>
<evidence type="ECO:0000256" key="1">
    <source>
        <dbReference type="ARBA" id="ARBA00022448"/>
    </source>
</evidence>
<protein>
    <submittedName>
        <fullName evidence="10">Sugar:proton symporter</fullName>
    </submittedName>
</protein>
<proteinExistence type="predicted"/>
<keyword evidence="5 9" id="KW-0812">Transmembrane</keyword>
<dbReference type="OrthoDB" id="9777499at2"/>
<evidence type="ECO:0000313" key="10">
    <source>
        <dbReference type="EMBL" id="TYA70043.1"/>
    </source>
</evidence>
<keyword evidence="7 9" id="KW-1133">Transmembrane helix</keyword>
<dbReference type="RefSeq" id="WP_148545383.1">
    <property type="nucleotide sequence ID" value="NZ_VSDQ01000729.1"/>
</dbReference>
<keyword evidence="1" id="KW-0813">Transport</keyword>
<evidence type="ECO:0000256" key="9">
    <source>
        <dbReference type="SAM" id="Phobius"/>
    </source>
</evidence>
<feature type="transmembrane region" description="Helical" evidence="9">
    <location>
        <begin position="321"/>
        <end position="338"/>
    </location>
</feature>
<dbReference type="AlphaFoldDB" id="A0A5D0HFG0"/>
<feature type="transmembrane region" description="Helical" evidence="9">
    <location>
        <begin position="34"/>
        <end position="54"/>
    </location>
</feature>
<accession>A0A5D0HFG0</accession>
<evidence type="ECO:0000256" key="3">
    <source>
        <dbReference type="ARBA" id="ARBA00022519"/>
    </source>
</evidence>
<feature type="transmembrane region" description="Helical" evidence="9">
    <location>
        <begin position="6"/>
        <end position="22"/>
    </location>
</feature>
<evidence type="ECO:0000256" key="2">
    <source>
        <dbReference type="ARBA" id="ARBA00022475"/>
    </source>
</evidence>
<dbReference type="InterPro" id="IPR004673">
    <property type="entry name" value="L-rhamnose-proton_sym_RhaT"/>
</dbReference>
<name>A0A5D0HFG0_9FLAO</name>
<dbReference type="GO" id="GO:0015293">
    <property type="term" value="F:symporter activity"/>
    <property type="evidence" value="ECO:0007669"/>
    <property type="project" value="UniProtKB-KW"/>
</dbReference>
<feature type="transmembrane region" description="Helical" evidence="9">
    <location>
        <begin position="214"/>
        <end position="241"/>
    </location>
</feature>
<evidence type="ECO:0000256" key="4">
    <source>
        <dbReference type="ARBA" id="ARBA00022597"/>
    </source>
</evidence>
<dbReference type="GO" id="GO:0015153">
    <property type="term" value="F:rhamnose transmembrane transporter activity"/>
    <property type="evidence" value="ECO:0007669"/>
    <property type="project" value="InterPro"/>
</dbReference>
<keyword evidence="11" id="KW-1185">Reference proteome</keyword>
<feature type="transmembrane region" description="Helical" evidence="9">
    <location>
        <begin position="289"/>
        <end position="309"/>
    </location>
</feature>
<feature type="transmembrane region" description="Helical" evidence="9">
    <location>
        <begin position="93"/>
        <end position="118"/>
    </location>
</feature>
<comment type="caution">
    <text evidence="10">The sequence shown here is derived from an EMBL/GenBank/DDBJ whole genome shotgun (WGS) entry which is preliminary data.</text>
</comment>
<keyword evidence="4" id="KW-0762">Sugar transport</keyword>
<evidence type="ECO:0000256" key="7">
    <source>
        <dbReference type="ARBA" id="ARBA00022989"/>
    </source>
</evidence>
<evidence type="ECO:0000313" key="11">
    <source>
        <dbReference type="Proteomes" id="UP000323930"/>
    </source>
</evidence>
<dbReference type="Proteomes" id="UP000323930">
    <property type="component" value="Unassembled WGS sequence"/>
</dbReference>
<keyword evidence="8 9" id="KW-0472">Membrane</keyword>
<reference evidence="10 11" key="1">
    <citation type="submission" date="2019-08" db="EMBL/GenBank/DDBJ databases">
        <title>Seonamhaeicola sediminis sp. nov., isolated from marine sediment.</title>
        <authorList>
            <person name="Cao W.R."/>
        </authorList>
    </citation>
    <scope>NUCLEOTIDE SEQUENCE [LARGE SCALE GENOMIC DNA]</scope>
    <source>
        <strain evidence="10 11">B011</strain>
    </source>
</reference>
<feature type="transmembrane region" description="Helical" evidence="9">
    <location>
        <begin position="253"/>
        <end position="277"/>
    </location>
</feature>
<dbReference type="EMBL" id="VSDQ01000729">
    <property type="protein sequence ID" value="TYA70043.1"/>
    <property type="molecule type" value="Genomic_DNA"/>
</dbReference>
<keyword evidence="2" id="KW-1003">Cell membrane</keyword>